<reference evidence="1 2" key="1">
    <citation type="submission" date="2017-11" db="EMBL/GenBank/DDBJ databases">
        <title>Evolution of Phototrophy in the Chloroflexi Phylum Driven by Horizontal Gene Transfer.</title>
        <authorList>
            <person name="Ward L.M."/>
            <person name="Hemp J."/>
            <person name="Shih P.M."/>
            <person name="Mcglynn S.E."/>
            <person name="Fischer W."/>
        </authorList>
    </citation>
    <scope>NUCLEOTIDE SEQUENCE [LARGE SCALE GENOMIC DNA]</scope>
    <source>
        <strain evidence="1">JP3_13</strain>
    </source>
</reference>
<comment type="caution">
    <text evidence="1">The sequence shown here is derived from an EMBL/GenBank/DDBJ whole genome shotgun (WGS) entry which is preliminary data.</text>
</comment>
<feature type="non-terminal residue" evidence="1">
    <location>
        <position position="1"/>
    </location>
</feature>
<dbReference type="AlphaFoldDB" id="A0A2M8P731"/>
<name>A0A2M8P731_9CHLR</name>
<accession>A0A2M8P731</accession>
<evidence type="ECO:0000313" key="1">
    <source>
        <dbReference type="EMBL" id="PJF33360.1"/>
    </source>
</evidence>
<dbReference type="Proteomes" id="UP000229681">
    <property type="component" value="Unassembled WGS sequence"/>
</dbReference>
<dbReference type="EMBL" id="PGTM01000984">
    <property type="protein sequence ID" value="PJF33360.1"/>
    <property type="molecule type" value="Genomic_DNA"/>
</dbReference>
<organism evidence="1 2">
    <name type="scientific">Candidatus Thermofonsia Clade 1 bacterium</name>
    <dbReference type="NCBI Taxonomy" id="2364210"/>
    <lineage>
        <taxon>Bacteria</taxon>
        <taxon>Bacillati</taxon>
        <taxon>Chloroflexota</taxon>
        <taxon>Candidatus Thermofontia</taxon>
        <taxon>Candidatus Thermofonsia Clade 1</taxon>
    </lineage>
</organism>
<protein>
    <submittedName>
        <fullName evidence="1">Uncharacterized protein</fullName>
    </submittedName>
</protein>
<proteinExistence type="predicted"/>
<gene>
    <name evidence="1" type="ORF">CUN49_18760</name>
</gene>
<sequence>ILYPLNALVEDELRRLRQALGTPEVVAWLNSERGGNRVTFGRYTGLTPLAGKPSKERLEALRKHLKEVDDAYRSVDKAIREGRLDDGVRWYFPDPESGEMW</sequence>
<feature type="non-terminal residue" evidence="1">
    <location>
        <position position="101"/>
    </location>
</feature>
<evidence type="ECO:0000313" key="2">
    <source>
        <dbReference type="Proteomes" id="UP000229681"/>
    </source>
</evidence>